<accession>A0A0E9VAC8</accession>
<name>A0A0E9VAC8_ANGAN</name>
<dbReference type="EMBL" id="GBXM01024728">
    <property type="protein sequence ID" value="JAH83849.1"/>
    <property type="molecule type" value="Transcribed_RNA"/>
</dbReference>
<proteinExistence type="predicted"/>
<protein>
    <submittedName>
        <fullName evidence="1">Uncharacterized protein</fullName>
    </submittedName>
</protein>
<organism evidence="1">
    <name type="scientific">Anguilla anguilla</name>
    <name type="common">European freshwater eel</name>
    <name type="synonym">Muraena anguilla</name>
    <dbReference type="NCBI Taxonomy" id="7936"/>
    <lineage>
        <taxon>Eukaryota</taxon>
        <taxon>Metazoa</taxon>
        <taxon>Chordata</taxon>
        <taxon>Craniata</taxon>
        <taxon>Vertebrata</taxon>
        <taxon>Euteleostomi</taxon>
        <taxon>Actinopterygii</taxon>
        <taxon>Neopterygii</taxon>
        <taxon>Teleostei</taxon>
        <taxon>Anguilliformes</taxon>
        <taxon>Anguillidae</taxon>
        <taxon>Anguilla</taxon>
    </lineage>
</organism>
<reference evidence="1" key="1">
    <citation type="submission" date="2014-11" db="EMBL/GenBank/DDBJ databases">
        <authorList>
            <person name="Amaro Gonzalez C."/>
        </authorList>
    </citation>
    <scope>NUCLEOTIDE SEQUENCE</scope>
</reference>
<dbReference type="AlphaFoldDB" id="A0A0E9VAC8"/>
<reference evidence="1" key="2">
    <citation type="journal article" date="2015" name="Fish Shellfish Immunol.">
        <title>Early steps in the European eel (Anguilla anguilla)-Vibrio vulnificus interaction in the gills: Role of the RtxA13 toxin.</title>
        <authorList>
            <person name="Callol A."/>
            <person name="Pajuelo D."/>
            <person name="Ebbesson L."/>
            <person name="Teles M."/>
            <person name="MacKenzie S."/>
            <person name="Amaro C."/>
        </authorList>
    </citation>
    <scope>NUCLEOTIDE SEQUENCE</scope>
</reference>
<evidence type="ECO:0000313" key="1">
    <source>
        <dbReference type="EMBL" id="JAH74976.1"/>
    </source>
</evidence>
<sequence length="45" mass="5456">MEIMEEGDEDKRELQLQEQMGEEKYQAYAVMVRQLKFLEDVAFKE</sequence>
<dbReference type="EMBL" id="GBXM01033601">
    <property type="protein sequence ID" value="JAH74976.1"/>
    <property type="molecule type" value="Transcribed_RNA"/>
</dbReference>